<keyword evidence="2" id="KW-1185">Reference proteome</keyword>
<dbReference type="AlphaFoldDB" id="A0AAN6PU83"/>
<proteinExistence type="predicted"/>
<dbReference type="EMBL" id="MU863663">
    <property type="protein sequence ID" value="KAK4098064.1"/>
    <property type="molecule type" value="Genomic_DNA"/>
</dbReference>
<reference evidence="1" key="1">
    <citation type="journal article" date="2023" name="Mol. Phylogenet. Evol.">
        <title>Genome-scale phylogeny and comparative genomics of the fungal order Sordariales.</title>
        <authorList>
            <person name="Hensen N."/>
            <person name="Bonometti L."/>
            <person name="Westerberg I."/>
            <person name="Brannstrom I.O."/>
            <person name="Guillou S."/>
            <person name="Cros-Aarteil S."/>
            <person name="Calhoun S."/>
            <person name="Haridas S."/>
            <person name="Kuo A."/>
            <person name="Mondo S."/>
            <person name="Pangilinan J."/>
            <person name="Riley R."/>
            <person name="LaButti K."/>
            <person name="Andreopoulos B."/>
            <person name="Lipzen A."/>
            <person name="Chen C."/>
            <person name="Yan M."/>
            <person name="Daum C."/>
            <person name="Ng V."/>
            <person name="Clum A."/>
            <person name="Steindorff A."/>
            <person name="Ohm R.A."/>
            <person name="Martin F."/>
            <person name="Silar P."/>
            <person name="Natvig D.O."/>
            <person name="Lalanne C."/>
            <person name="Gautier V."/>
            <person name="Ament-Velasquez S.L."/>
            <person name="Kruys A."/>
            <person name="Hutchinson M.I."/>
            <person name="Powell A.J."/>
            <person name="Barry K."/>
            <person name="Miller A.N."/>
            <person name="Grigoriev I.V."/>
            <person name="Debuchy R."/>
            <person name="Gladieux P."/>
            <person name="Hiltunen Thoren M."/>
            <person name="Johannesson H."/>
        </authorList>
    </citation>
    <scope>NUCLEOTIDE SEQUENCE</scope>
    <source>
        <strain evidence="1">CBS 757.83</strain>
    </source>
</reference>
<accession>A0AAN6PU83</accession>
<evidence type="ECO:0000313" key="2">
    <source>
        <dbReference type="Proteomes" id="UP001305647"/>
    </source>
</evidence>
<dbReference type="Proteomes" id="UP001305647">
    <property type="component" value="Unassembled WGS sequence"/>
</dbReference>
<reference evidence="1" key="2">
    <citation type="submission" date="2023-05" db="EMBL/GenBank/DDBJ databases">
        <authorList>
            <consortium name="Lawrence Berkeley National Laboratory"/>
            <person name="Steindorff A."/>
            <person name="Hensen N."/>
            <person name="Bonometti L."/>
            <person name="Westerberg I."/>
            <person name="Brannstrom I.O."/>
            <person name="Guillou S."/>
            <person name="Cros-Aarteil S."/>
            <person name="Calhoun S."/>
            <person name="Haridas S."/>
            <person name="Kuo A."/>
            <person name="Mondo S."/>
            <person name="Pangilinan J."/>
            <person name="Riley R."/>
            <person name="Labutti K."/>
            <person name="Andreopoulos B."/>
            <person name="Lipzen A."/>
            <person name="Chen C."/>
            <person name="Yanf M."/>
            <person name="Daum C."/>
            <person name="Ng V."/>
            <person name="Clum A."/>
            <person name="Ohm R."/>
            <person name="Martin F."/>
            <person name="Silar P."/>
            <person name="Natvig D."/>
            <person name="Lalanne C."/>
            <person name="Gautier V."/>
            <person name="Ament-Velasquez S.L."/>
            <person name="Kruys A."/>
            <person name="Hutchinson M.I."/>
            <person name="Powell A.J."/>
            <person name="Barry K."/>
            <person name="Miller A.N."/>
            <person name="Grigoriev I.V."/>
            <person name="Debuchy R."/>
            <person name="Gladieux P."/>
            <person name="Thoren M.H."/>
            <person name="Johannesson H."/>
        </authorList>
    </citation>
    <scope>NUCLEOTIDE SEQUENCE</scope>
    <source>
        <strain evidence="1">CBS 757.83</strain>
    </source>
</reference>
<sequence>MTGSGGHKKGRLSTLRCPVMLGPGSELIPAYTVSILDEGVTHDRDSGSWVVNERTLKVIGHIVATDELGDAYVIPFSDVFEDIRLRLAARSVELASASQIRSTVQVPDSLNRIGFPHLDAIRGNGAYCPPSPSRSMDWPDFLKEYDQDLDIAGSFDANTAERSLMLAPWNVHMDPVYSSTAHTQGPIDMDSAYGSRDS</sequence>
<evidence type="ECO:0000313" key="1">
    <source>
        <dbReference type="EMBL" id="KAK4098064.1"/>
    </source>
</evidence>
<name>A0AAN6PU83_9PEZI</name>
<gene>
    <name evidence="1" type="ORF">N658DRAFT_252358</name>
</gene>
<comment type="caution">
    <text evidence="1">The sequence shown here is derived from an EMBL/GenBank/DDBJ whole genome shotgun (WGS) entry which is preliminary data.</text>
</comment>
<protein>
    <submittedName>
        <fullName evidence="1">Uncharacterized protein</fullName>
    </submittedName>
</protein>
<organism evidence="1 2">
    <name type="scientific">Parathielavia hyrcaniae</name>
    <dbReference type="NCBI Taxonomy" id="113614"/>
    <lineage>
        <taxon>Eukaryota</taxon>
        <taxon>Fungi</taxon>
        <taxon>Dikarya</taxon>
        <taxon>Ascomycota</taxon>
        <taxon>Pezizomycotina</taxon>
        <taxon>Sordariomycetes</taxon>
        <taxon>Sordariomycetidae</taxon>
        <taxon>Sordariales</taxon>
        <taxon>Chaetomiaceae</taxon>
        <taxon>Parathielavia</taxon>
    </lineage>
</organism>